<comment type="subunit">
    <text evidence="5">Part of the 50S ribosomal subunit.</text>
</comment>
<dbReference type="InterPro" id="IPR005749">
    <property type="entry name" value="Ribosomal_uL15_bac-type"/>
</dbReference>
<evidence type="ECO:0000256" key="2">
    <source>
        <dbReference type="ARBA" id="ARBA00022884"/>
    </source>
</evidence>
<dbReference type="OrthoDB" id="9810293at2"/>
<dbReference type="RefSeq" id="WP_134110343.1">
    <property type="nucleotide sequence ID" value="NZ_SOCN01000001.1"/>
</dbReference>
<reference evidence="8 9" key="1">
    <citation type="submission" date="2019-03" db="EMBL/GenBank/DDBJ databases">
        <title>Genomic Encyclopedia of Archaeal and Bacterial Type Strains, Phase II (KMG-II): from individual species to whole genera.</title>
        <authorList>
            <person name="Goeker M."/>
        </authorList>
    </citation>
    <scope>NUCLEOTIDE SEQUENCE [LARGE SCALE GENOMIC DNA]</scope>
    <source>
        <strain evidence="8 9">ATCC 35214</strain>
    </source>
</reference>
<feature type="region of interest" description="Disordered" evidence="6">
    <location>
        <begin position="1"/>
        <end position="54"/>
    </location>
</feature>
<protein>
    <recommendedName>
        <fullName evidence="5">Large ribosomal subunit protein uL15</fullName>
    </recommendedName>
</protein>
<sequence length="149" mass="16563">MSIKLHTLKPTEGSRPQKHRKGRGHAAGKGKQAGKGQSGQNKRKGHRLGFEGGQTPWFRRIGKRGFRNVNHIEYQVINLSQLQTRFENKTEVTPELLFESGLVKRNLPIKLLADLTNTKLTKVFTVTVNKASKAAIEAVEKAGGKVIEL</sequence>
<keyword evidence="4 5" id="KW-0687">Ribonucleoprotein</keyword>
<evidence type="ECO:0000256" key="3">
    <source>
        <dbReference type="ARBA" id="ARBA00022980"/>
    </source>
</evidence>
<evidence type="ECO:0000259" key="7">
    <source>
        <dbReference type="Pfam" id="PF00828"/>
    </source>
</evidence>
<dbReference type="GO" id="GO:0022625">
    <property type="term" value="C:cytosolic large ribosomal subunit"/>
    <property type="evidence" value="ECO:0007669"/>
    <property type="project" value="TreeGrafter"/>
</dbReference>
<feature type="compositionally biased region" description="Basic residues" evidence="6">
    <location>
        <begin position="16"/>
        <end position="28"/>
    </location>
</feature>
<gene>
    <name evidence="5" type="primary">rplO</name>
    <name evidence="8" type="ORF">BCF59_0184</name>
</gene>
<dbReference type="GO" id="GO:0019843">
    <property type="term" value="F:rRNA binding"/>
    <property type="evidence" value="ECO:0007669"/>
    <property type="project" value="UniProtKB-UniRule"/>
</dbReference>
<dbReference type="EMBL" id="SOCN01000001">
    <property type="protein sequence ID" value="TDV24231.1"/>
    <property type="molecule type" value="Genomic_DNA"/>
</dbReference>
<feature type="domain" description="Large ribosomal subunit protein uL15/eL18" evidence="7">
    <location>
        <begin position="76"/>
        <end position="147"/>
    </location>
</feature>
<proteinExistence type="inferred from homology"/>
<dbReference type="PANTHER" id="PTHR12934">
    <property type="entry name" value="50S RIBOSOMAL PROTEIN L15"/>
    <property type="match status" value="1"/>
</dbReference>
<dbReference type="AlphaFoldDB" id="A0A4R7UE73"/>
<dbReference type="Pfam" id="PF00828">
    <property type="entry name" value="Ribosomal_L27A"/>
    <property type="match status" value="1"/>
</dbReference>
<dbReference type="PANTHER" id="PTHR12934:SF11">
    <property type="entry name" value="LARGE RIBOSOMAL SUBUNIT PROTEIN UL15M"/>
    <property type="match status" value="1"/>
</dbReference>
<evidence type="ECO:0000313" key="9">
    <source>
        <dbReference type="Proteomes" id="UP000295757"/>
    </source>
</evidence>
<dbReference type="GO" id="GO:0006412">
    <property type="term" value="P:translation"/>
    <property type="evidence" value="ECO:0007669"/>
    <property type="project" value="UniProtKB-UniRule"/>
</dbReference>
<dbReference type="InterPro" id="IPR021131">
    <property type="entry name" value="Ribosomal_uL15/eL18"/>
</dbReference>
<dbReference type="HAMAP" id="MF_01341">
    <property type="entry name" value="Ribosomal_uL15"/>
    <property type="match status" value="1"/>
</dbReference>
<dbReference type="InterPro" id="IPR030878">
    <property type="entry name" value="Ribosomal_uL15"/>
</dbReference>
<comment type="function">
    <text evidence="5">Binds to the 23S rRNA.</text>
</comment>
<keyword evidence="5" id="KW-0699">rRNA-binding</keyword>
<comment type="caution">
    <text evidence="8">The sequence shown here is derived from an EMBL/GenBank/DDBJ whole genome shotgun (WGS) entry which is preliminary data.</text>
</comment>
<keyword evidence="3 5" id="KW-0689">Ribosomal protein</keyword>
<comment type="similarity">
    <text evidence="1 5">Belongs to the universal ribosomal protein uL15 family.</text>
</comment>
<evidence type="ECO:0000256" key="1">
    <source>
        <dbReference type="ARBA" id="ARBA00007320"/>
    </source>
</evidence>
<evidence type="ECO:0000256" key="4">
    <source>
        <dbReference type="ARBA" id="ARBA00023274"/>
    </source>
</evidence>
<organism evidence="8 9">
    <name type="scientific">Mycoplasmopsis mustelae</name>
    <dbReference type="NCBI Taxonomy" id="171289"/>
    <lineage>
        <taxon>Bacteria</taxon>
        <taxon>Bacillati</taxon>
        <taxon>Mycoplasmatota</taxon>
        <taxon>Mycoplasmoidales</taxon>
        <taxon>Metamycoplasmataceae</taxon>
        <taxon>Mycoplasmopsis</taxon>
    </lineage>
</organism>
<dbReference type="NCBIfam" id="TIGR01071">
    <property type="entry name" value="rplO_bact"/>
    <property type="match status" value="1"/>
</dbReference>
<name>A0A4R7UE73_9BACT</name>
<dbReference type="Gene3D" id="3.100.10.10">
    <property type="match status" value="1"/>
</dbReference>
<evidence type="ECO:0000313" key="8">
    <source>
        <dbReference type="EMBL" id="TDV24231.1"/>
    </source>
</evidence>
<evidence type="ECO:0000256" key="6">
    <source>
        <dbReference type="SAM" id="MobiDB-lite"/>
    </source>
</evidence>
<dbReference type="GO" id="GO:0003735">
    <property type="term" value="F:structural constituent of ribosome"/>
    <property type="evidence" value="ECO:0007669"/>
    <property type="project" value="InterPro"/>
</dbReference>
<evidence type="ECO:0000256" key="5">
    <source>
        <dbReference type="HAMAP-Rule" id="MF_01341"/>
    </source>
</evidence>
<dbReference type="InterPro" id="IPR036227">
    <property type="entry name" value="Ribosomal_uL15/eL18_sf"/>
</dbReference>
<accession>A0A4R7UE73</accession>
<dbReference type="Proteomes" id="UP000295757">
    <property type="component" value="Unassembled WGS sequence"/>
</dbReference>
<dbReference type="SUPFAM" id="SSF52080">
    <property type="entry name" value="Ribosomal proteins L15p and L18e"/>
    <property type="match status" value="1"/>
</dbReference>
<keyword evidence="2 5" id="KW-0694">RNA-binding</keyword>
<keyword evidence="9" id="KW-1185">Reference proteome</keyword>